<keyword evidence="3" id="KW-1185">Reference proteome</keyword>
<name>A0A5S5DV59_9FLAO</name>
<feature type="transmembrane region" description="Helical" evidence="1">
    <location>
        <begin position="42"/>
        <end position="62"/>
    </location>
</feature>
<evidence type="ECO:0000313" key="2">
    <source>
        <dbReference type="EMBL" id="TYP99823.1"/>
    </source>
</evidence>
<organism evidence="2 3">
    <name type="scientific">Tenacibaculum adriaticum</name>
    <dbReference type="NCBI Taxonomy" id="413713"/>
    <lineage>
        <taxon>Bacteria</taxon>
        <taxon>Pseudomonadati</taxon>
        <taxon>Bacteroidota</taxon>
        <taxon>Flavobacteriia</taxon>
        <taxon>Flavobacteriales</taxon>
        <taxon>Flavobacteriaceae</taxon>
        <taxon>Tenacibaculum</taxon>
    </lineage>
</organism>
<evidence type="ECO:0000313" key="3">
    <source>
        <dbReference type="Proteomes" id="UP000323136"/>
    </source>
</evidence>
<keyword evidence="1" id="KW-1133">Transmembrane helix</keyword>
<dbReference type="EMBL" id="VNIA01000001">
    <property type="protein sequence ID" value="TYP99823.1"/>
    <property type="molecule type" value="Genomic_DNA"/>
</dbReference>
<protein>
    <submittedName>
        <fullName evidence="2">Outer membrane protein with beta-barrel domain</fullName>
    </submittedName>
</protein>
<gene>
    <name evidence="2" type="ORF">C7447_101428</name>
</gene>
<dbReference type="RefSeq" id="WP_148868527.1">
    <property type="nucleotide sequence ID" value="NZ_VNIA01000001.1"/>
</dbReference>
<sequence>MLENKNIDRLFQEKFKDMEVTPGPEIWENIEAKLQKKKRRIFPIWWLSSGVAAMLIFGLLLFPEIKKIEDNNQKDNLNLPQKIEEVVNTKKLKNKDVIEKETNQEIVSIEKKREITKRKKKQIGASKKKIKTKQILAFGDKKTEKNIEKGRESEETVKGISSDKKIVMEKIFSNKEEKDQSNKKKEKGRKDFIAELKKEKENVKVVSKENKWSVSPVLGVLKSNSFTNASAIDAGLNSNKTSGENTFSYGVNVAYKINKKWSVQSGIHMQKVEFNTKNVAIVSSVIGSSNLTNINSNQEYFIVNSFENADALSLSNSFAVEQGSLNQTYGYIEIPIEMKYNILSSSKIRTNIIAGFSSLFLNQNTITAETSSFSEVLGEANNLNTINFSGNFGLDVDYSINNKMKFNINPMFKSHFNTFSKNSNGFKPYTFGIYTGIKYEF</sequence>
<dbReference type="OrthoDB" id="1113942at2"/>
<keyword evidence="1" id="KW-0812">Transmembrane</keyword>
<comment type="caution">
    <text evidence="2">The sequence shown here is derived from an EMBL/GenBank/DDBJ whole genome shotgun (WGS) entry which is preliminary data.</text>
</comment>
<dbReference type="AlphaFoldDB" id="A0A5S5DV59"/>
<dbReference type="Proteomes" id="UP000323136">
    <property type="component" value="Unassembled WGS sequence"/>
</dbReference>
<evidence type="ECO:0000256" key="1">
    <source>
        <dbReference type="SAM" id="Phobius"/>
    </source>
</evidence>
<keyword evidence="1" id="KW-0472">Membrane</keyword>
<proteinExistence type="predicted"/>
<accession>A0A5S5DV59</accession>
<reference evidence="2 3" key="1">
    <citation type="submission" date="2019-07" db="EMBL/GenBank/DDBJ databases">
        <title>Genomic Encyclopedia of Type Strains, Phase IV (KMG-IV): sequencing the most valuable type-strain genomes for metagenomic binning, comparative biology and taxonomic classification.</title>
        <authorList>
            <person name="Goeker M."/>
        </authorList>
    </citation>
    <scope>NUCLEOTIDE SEQUENCE [LARGE SCALE GENOMIC DNA]</scope>
    <source>
        <strain evidence="2 3">DSM 18961</strain>
    </source>
</reference>